<organism evidence="3 6">
    <name type="scientific">Plasmodium yoelii</name>
    <dbReference type="NCBI Taxonomy" id="5861"/>
    <lineage>
        <taxon>Eukaryota</taxon>
        <taxon>Sar</taxon>
        <taxon>Alveolata</taxon>
        <taxon>Apicomplexa</taxon>
        <taxon>Aconoidasida</taxon>
        <taxon>Haemosporida</taxon>
        <taxon>Plasmodiidae</taxon>
        <taxon>Plasmodium</taxon>
        <taxon>Plasmodium (Vinckeia)</taxon>
    </lineage>
</organism>
<dbReference type="OMA" id="YKGKFLY"/>
<dbReference type="VEuPathDB" id="PlasmoDB:PYYM_1112200"/>
<dbReference type="VEuPathDB" id="PlasmoDB:PY05227"/>
<dbReference type="OrthoDB" id="366284at2759"/>
<dbReference type="EMBL" id="LM993665">
    <property type="protein sequence ID" value="VTZ79390.1"/>
    <property type="molecule type" value="Genomic_DNA"/>
</dbReference>
<dbReference type="GO" id="GO:0005737">
    <property type="term" value="C:cytoplasm"/>
    <property type="evidence" value="ECO:0007669"/>
    <property type="project" value="InterPro"/>
</dbReference>
<gene>
    <name evidence="4" type="ORF">PY17X_1111100</name>
    <name evidence="3" type="ORF">PYYM_1112200</name>
</gene>
<evidence type="ECO:0000313" key="6">
    <source>
        <dbReference type="Proteomes" id="UP000072904"/>
    </source>
</evidence>
<evidence type="ECO:0000313" key="3">
    <source>
        <dbReference type="EMBL" id="CDU18805.1"/>
    </source>
</evidence>
<dbReference type="EMBL" id="LK934639">
    <property type="protein sequence ID" value="CDU18805.1"/>
    <property type="molecule type" value="Genomic_DNA"/>
</dbReference>
<dbReference type="PANTHER" id="PTHR46421">
    <property type="entry name" value="PROGRAMMED CELL DEATH PROTEIN 2-LIKE"/>
    <property type="match status" value="1"/>
</dbReference>
<dbReference type="GeneID" id="3791000"/>
<sequence length="447" mass="52157">MYIGVLSDEFDNNFDLKNDSKFGGDPVWLCGTNSTVFNLKCSTCKKNLTFLFQLSTPYDIYIRILYIFCCMNSAKCNMNKNNWVCIKGKKKICENLENFEIRESPTNNSNILELNNQKNGEKNDMSIYPMTYNNNSSKENVGSKPTNSSNENIKREDSSIHIINSQSEKLIDWNTLFSKNAKSQNTNGSLLSSCINESLNYANEKIKNDNNISYSNKNASKNYNNKYKSVNKNHQINNKQNELNQINNQTELNNITLNDVDVNNVNLPCYYISLIEDDEEYGKDYLYEKANKMYQSYEKNINTINEDEELNDNDNMDNGSDKDNVELFENDLNGYVKFYSYLSKNYNQILRYSYKGKFLYIYKYTKNQLKGKNMICSHCKSKLVFELQLFSTFVYQIEKILEKTSNNILKKLLNNFNVGNVIIFTCEKDCVAIDNMYSYEHIEFEIF</sequence>
<dbReference type="Proteomes" id="UP000072904">
    <property type="component" value="Chromosome 11"/>
</dbReference>
<evidence type="ECO:0000256" key="1">
    <source>
        <dbReference type="SAM" id="MobiDB-lite"/>
    </source>
</evidence>
<feature type="domain" description="Programmed cell death protein 2 C-terminal" evidence="2">
    <location>
        <begin position="335"/>
        <end position="432"/>
    </location>
</feature>
<dbReference type="Proteomes" id="UP000072874">
    <property type="component" value="Chromosome 11"/>
</dbReference>
<dbReference type="AlphaFoldDB" id="A0A077Y6N4"/>
<protein>
    <submittedName>
        <fullName evidence="4">PDCD2 domain-containing protein, putative</fullName>
    </submittedName>
</protein>
<dbReference type="VEuPathDB" id="PlasmoDB:PY17X_1111100"/>
<reference evidence="4" key="2">
    <citation type="submission" date="2014-05" db="EMBL/GenBank/DDBJ databases">
        <authorList>
            <person name="Aslett M.A."/>
            <person name="De Silva N."/>
        </authorList>
    </citation>
    <scope>NUCLEOTIDE SEQUENCE</scope>
    <source>
        <strain evidence="4">17X</strain>
    </source>
</reference>
<dbReference type="PANTHER" id="PTHR46421:SF1">
    <property type="entry name" value="PROGRAMMED CELL DEATH PROTEIN 2-LIKE"/>
    <property type="match status" value="1"/>
</dbReference>
<accession>A0A077Y6N4</accession>
<evidence type="ECO:0000313" key="4">
    <source>
        <dbReference type="EMBL" id="VTZ79390.1"/>
    </source>
</evidence>
<evidence type="ECO:0000259" key="2">
    <source>
        <dbReference type="Pfam" id="PF04194"/>
    </source>
</evidence>
<dbReference type="RefSeq" id="XP_725661.1">
    <property type="nucleotide sequence ID" value="XM_720568.1"/>
</dbReference>
<feature type="region of interest" description="Disordered" evidence="1">
    <location>
        <begin position="134"/>
        <end position="158"/>
    </location>
</feature>
<dbReference type="VEuPathDB" id="PlasmoDB:Py17XNL_001105520"/>
<dbReference type="KEGG" id="pyo:PY17X_1111100"/>
<feature type="compositionally biased region" description="Polar residues" evidence="1">
    <location>
        <begin position="134"/>
        <end position="151"/>
    </location>
</feature>
<evidence type="ECO:0000313" key="5">
    <source>
        <dbReference type="Proteomes" id="UP000072874"/>
    </source>
</evidence>
<reference evidence="3" key="3">
    <citation type="submission" date="2014-05" db="EMBL/GenBank/DDBJ databases">
        <authorList>
            <person name="Aslett A.Martin."/>
            <person name="De Silva Nishadi"/>
        </authorList>
    </citation>
    <scope>NUCLEOTIDE SEQUENCE</scope>
    <source>
        <strain evidence="3">YM</strain>
    </source>
</reference>
<name>A0A077Y6N4_PLAYE</name>
<dbReference type="Pfam" id="PF04194">
    <property type="entry name" value="PDCD2_C"/>
    <property type="match status" value="1"/>
</dbReference>
<dbReference type="InterPro" id="IPR052815">
    <property type="entry name" value="PDCD2-like_regulator"/>
</dbReference>
<reference evidence="5 6" key="1">
    <citation type="journal article" date="2014" name="BMC Biol.">
        <title>A comprehensive evaluation of rodent malaria parasite genomes and gene expression.</title>
        <authorList>
            <person name="Otto T.D."/>
            <person name="Bohme U."/>
            <person name="Jackson A.P."/>
            <person name="Hunt M."/>
            <person name="Franke-Fayard B."/>
            <person name="Hoeijmakers W.A."/>
            <person name="Religa A.A."/>
            <person name="Robertson L."/>
            <person name="Sanders M."/>
            <person name="Ogun S.A."/>
            <person name="Cunningham D."/>
            <person name="Erhart A."/>
            <person name="Billker O."/>
            <person name="Khan S.M."/>
            <person name="Stunnenberg H.G."/>
            <person name="Langhorne J."/>
            <person name="Holder A.A."/>
            <person name="Waters A.P."/>
            <person name="Newbold C.I."/>
            <person name="Pain A."/>
            <person name="Berriman M."/>
            <person name="Janse C.J."/>
        </authorList>
    </citation>
    <scope>NUCLEOTIDE SEQUENCE [LARGE SCALE GENOMIC DNA]</scope>
    <source>
        <strain evidence="4 5">17X</strain>
        <strain evidence="3 6">YM</strain>
    </source>
</reference>
<proteinExistence type="predicted"/>
<dbReference type="InterPro" id="IPR007320">
    <property type="entry name" value="PDCD2_C"/>
</dbReference>
<reference evidence="4" key="4">
    <citation type="submission" date="2019-05" db="EMBL/GenBank/DDBJ databases">
        <authorList>
            <consortium name="Pathogen Informatics"/>
        </authorList>
    </citation>
    <scope>NUCLEOTIDE SEQUENCE</scope>
    <source>
        <strain evidence="4">17X</strain>
    </source>
</reference>